<comment type="cofactor">
    <cofactor evidence="1">
        <name>Mg(2+)</name>
        <dbReference type="ChEBI" id="CHEBI:18420"/>
    </cofactor>
</comment>
<feature type="domain" description="Nudix hydrolase" evidence="3">
    <location>
        <begin position="41"/>
        <end position="172"/>
    </location>
</feature>
<dbReference type="Proteomes" id="UP000824250">
    <property type="component" value="Unassembled WGS sequence"/>
</dbReference>
<proteinExistence type="predicted"/>
<organism evidence="4 5">
    <name type="scientific">Candidatus Copromonas faecavium</name>
    <name type="common">nom. illeg.</name>
    <dbReference type="NCBI Taxonomy" id="2840740"/>
    <lineage>
        <taxon>Bacteria</taxon>
        <taxon>Bacillati</taxon>
        <taxon>Bacillota</taxon>
        <taxon>Clostridia</taxon>
        <taxon>Lachnospirales</taxon>
        <taxon>Lachnospiraceae</taxon>
        <taxon>Candidatus Copromonas (nom. illeg.)</taxon>
    </lineage>
</organism>
<sequence length="184" mass="20510">MPIKPWICRGSKTIIKDRWINLHADDCELPDGTKISPFYVNTIPDFVVAVAVTTEEEFIFVRQYRHGTRQILLELPAGCMEASDADPKAGAARELLEETGYAGNEPVFLCKVAPNASSLSNFAHCYLITGCRKVREQHLDSTEDIEVVVLSAEETEQLLKDGGLVQAVHVAAMYYAERLLKKNI</sequence>
<dbReference type="PROSITE" id="PS51462">
    <property type="entry name" value="NUDIX"/>
    <property type="match status" value="1"/>
</dbReference>
<dbReference type="GO" id="GO:0016787">
    <property type="term" value="F:hydrolase activity"/>
    <property type="evidence" value="ECO:0007669"/>
    <property type="project" value="UniProtKB-KW"/>
</dbReference>
<name>A0A9D1A2E0_9FIRM</name>
<dbReference type="InterPro" id="IPR015797">
    <property type="entry name" value="NUDIX_hydrolase-like_dom_sf"/>
</dbReference>
<keyword evidence="2 4" id="KW-0378">Hydrolase</keyword>
<evidence type="ECO:0000259" key="3">
    <source>
        <dbReference type="PROSITE" id="PS51462"/>
    </source>
</evidence>
<evidence type="ECO:0000313" key="4">
    <source>
        <dbReference type="EMBL" id="HIR04569.1"/>
    </source>
</evidence>
<dbReference type="CDD" id="cd03424">
    <property type="entry name" value="NUDIX_ADPRase_Nudt5_UGPPase_Nudt14"/>
    <property type="match status" value="1"/>
</dbReference>
<dbReference type="PANTHER" id="PTHR11839">
    <property type="entry name" value="UDP/ADP-SUGAR PYROPHOSPHATASE"/>
    <property type="match status" value="1"/>
</dbReference>
<reference evidence="4" key="1">
    <citation type="submission" date="2020-10" db="EMBL/GenBank/DDBJ databases">
        <authorList>
            <person name="Gilroy R."/>
        </authorList>
    </citation>
    <scope>NUCLEOTIDE SEQUENCE</scope>
    <source>
        <strain evidence="4">CHK180-2868</strain>
    </source>
</reference>
<comment type="caution">
    <text evidence="4">The sequence shown here is derived from an EMBL/GenBank/DDBJ whole genome shotgun (WGS) entry which is preliminary data.</text>
</comment>
<dbReference type="SUPFAM" id="SSF55811">
    <property type="entry name" value="Nudix"/>
    <property type="match status" value="1"/>
</dbReference>
<dbReference type="GO" id="GO:0019693">
    <property type="term" value="P:ribose phosphate metabolic process"/>
    <property type="evidence" value="ECO:0007669"/>
    <property type="project" value="TreeGrafter"/>
</dbReference>
<protein>
    <submittedName>
        <fullName evidence="4">NUDIX hydrolase</fullName>
    </submittedName>
</protein>
<evidence type="ECO:0000256" key="1">
    <source>
        <dbReference type="ARBA" id="ARBA00001946"/>
    </source>
</evidence>
<dbReference type="Pfam" id="PF00293">
    <property type="entry name" value="NUDIX"/>
    <property type="match status" value="1"/>
</dbReference>
<dbReference type="InterPro" id="IPR000086">
    <property type="entry name" value="NUDIX_hydrolase_dom"/>
</dbReference>
<dbReference type="Gene3D" id="3.90.79.10">
    <property type="entry name" value="Nucleoside Triphosphate Pyrophosphohydrolase"/>
    <property type="match status" value="1"/>
</dbReference>
<reference evidence="4" key="2">
    <citation type="journal article" date="2021" name="PeerJ">
        <title>Extensive microbial diversity within the chicken gut microbiome revealed by metagenomics and culture.</title>
        <authorList>
            <person name="Gilroy R."/>
            <person name="Ravi A."/>
            <person name="Getino M."/>
            <person name="Pursley I."/>
            <person name="Horton D.L."/>
            <person name="Alikhan N.F."/>
            <person name="Baker D."/>
            <person name="Gharbi K."/>
            <person name="Hall N."/>
            <person name="Watson M."/>
            <person name="Adriaenssens E.M."/>
            <person name="Foster-Nyarko E."/>
            <person name="Jarju S."/>
            <person name="Secka A."/>
            <person name="Antonio M."/>
            <person name="Oren A."/>
            <person name="Chaudhuri R.R."/>
            <person name="La Ragione R."/>
            <person name="Hildebrand F."/>
            <person name="Pallen M.J."/>
        </authorList>
    </citation>
    <scope>NUCLEOTIDE SEQUENCE</scope>
    <source>
        <strain evidence="4">CHK180-2868</strain>
    </source>
</reference>
<dbReference type="EMBL" id="DVGC01000006">
    <property type="protein sequence ID" value="HIR04569.1"/>
    <property type="molecule type" value="Genomic_DNA"/>
</dbReference>
<dbReference type="AlphaFoldDB" id="A0A9D1A2E0"/>
<evidence type="ECO:0000313" key="5">
    <source>
        <dbReference type="Proteomes" id="UP000824250"/>
    </source>
</evidence>
<accession>A0A9D1A2E0</accession>
<gene>
    <name evidence="4" type="ORF">IAB28_01160</name>
</gene>
<dbReference type="GO" id="GO:0006753">
    <property type="term" value="P:nucleoside phosphate metabolic process"/>
    <property type="evidence" value="ECO:0007669"/>
    <property type="project" value="TreeGrafter"/>
</dbReference>
<evidence type="ECO:0000256" key="2">
    <source>
        <dbReference type="ARBA" id="ARBA00022801"/>
    </source>
</evidence>
<dbReference type="PANTHER" id="PTHR11839:SF18">
    <property type="entry name" value="NUDIX HYDROLASE DOMAIN-CONTAINING PROTEIN"/>
    <property type="match status" value="1"/>
</dbReference>